<dbReference type="EMBL" id="AACS02000003">
    <property type="protein sequence ID" value="EFI28173.1"/>
    <property type="molecule type" value="Genomic_DNA"/>
</dbReference>
<dbReference type="AlphaFoldDB" id="D6RLM9"/>
<dbReference type="VEuPathDB" id="FungiDB:CC1G_14200"/>
<dbReference type="Proteomes" id="UP000001861">
    <property type="component" value="Unassembled WGS sequence"/>
</dbReference>
<dbReference type="InterPro" id="IPR055323">
    <property type="entry name" value="C57A10.07/YOR238W"/>
</dbReference>
<name>D6RLM9_COPC7</name>
<dbReference type="PANTHER" id="PTHR28110:SF1">
    <property type="entry name" value="TRANSMEMBRANE PROTEIN"/>
    <property type="match status" value="1"/>
</dbReference>
<evidence type="ECO:0000313" key="2">
    <source>
        <dbReference type="Proteomes" id="UP000001861"/>
    </source>
</evidence>
<evidence type="ECO:0000313" key="1">
    <source>
        <dbReference type="EMBL" id="EFI28173.1"/>
    </source>
</evidence>
<protein>
    <submittedName>
        <fullName evidence="1">Uncharacterized protein</fullName>
    </submittedName>
</protein>
<reference evidence="1 2" key="1">
    <citation type="journal article" date="2010" name="Proc. Natl. Acad. Sci. U.S.A.">
        <title>Insights into evolution of multicellular fungi from the assembled chromosomes of the mushroom Coprinopsis cinerea (Coprinus cinereus).</title>
        <authorList>
            <person name="Stajich J.E."/>
            <person name="Wilke S.K."/>
            <person name="Ahren D."/>
            <person name="Au C.H."/>
            <person name="Birren B.W."/>
            <person name="Borodovsky M."/>
            <person name="Burns C."/>
            <person name="Canback B."/>
            <person name="Casselton L.A."/>
            <person name="Cheng C.K."/>
            <person name="Deng J."/>
            <person name="Dietrich F.S."/>
            <person name="Fargo D.C."/>
            <person name="Farman M.L."/>
            <person name="Gathman A.C."/>
            <person name="Goldberg J."/>
            <person name="Guigo R."/>
            <person name="Hoegger P.J."/>
            <person name="Hooker J.B."/>
            <person name="Huggins A."/>
            <person name="James T.Y."/>
            <person name="Kamada T."/>
            <person name="Kilaru S."/>
            <person name="Kodira C."/>
            <person name="Kues U."/>
            <person name="Kupfer D."/>
            <person name="Kwan H.S."/>
            <person name="Lomsadze A."/>
            <person name="Li W."/>
            <person name="Lilly W.W."/>
            <person name="Ma L.J."/>
            <person name="Mackey A.J."/>
            <person name="Manning G."/>
            <person name="Martin F."/>
            <person name="Muraguchi H."/>
            <person name="Natvig D.O."/>
            <person name="Palmerini H."/>
            <person name="Ramesh M.A."/>
            <person name="Rehmeyer C.J."/>
            <person name="Roe B.A."/>
            <person name="Shenoy N."/>
            <person name="Stanke M."/>
            <person name="Ter-Hovhannisyan V."/>
            <person name="Tunlid A."/>
            <person name="Velagapudi R."/>
            <person name="Vision T.J."/>
            <person name="Zeng Q."/>
            <person name="Zolan M.E."/>
            <person name="Pukkila P.J."/>
        </authorList>
    </citation>
    <scope>NUCLEOTIDE SEQUENCE [LARGE SCALE GENOMIC DNA]</scope>
    <source>
        <strain evidence="2">Okayama-7 / 130 / ATCC MYA-4618 / FGSC 9003</strain>
    </source>
</reference>
<gene>
    <name evidence="1" type="ORF">CC1G_14200</name>
</gene>
<proteinExistence type="predicted"/>
<organism evidence="1 2">
    <name type="scientific">Coprinopsis cinerea (strain Okayama-7 / 130 / ATCC MYA-4618 / FGSC 9003)</name>
    <name type="common">Inky cap fungus</name>
    <name type="synonym">Hormographiella aspergillata</name>
    <dbReference type="NCBI Taxonomy" id="240176"/>
    <lineage>
        <taxon>Eukaryota</taxon>
        <taxon>Fungi</taxon>
        <taxon>Dikarya</taxon>
        <taxon>Basidiomycota</taxon>
        <taxon>Agaricomycotina</taxon>
        <taxon>Agaricomycetes</taxon>
        <taxon>Agaricomycetidae</taxon>
        <taxon>Agaricales</taxon>
        <taxon>Agaricineae</taxon>
        <taxon>Psathyrellaceae</taxon>
        <taxon>Coprinopsis</taxon>
    </lineage>
</organism>
<dbReference type="eggNOG" id="KOG4533">
    <property type="taxonomic scope" value="Eukaryota"/>
</dbReference>
<dbReference type="InParanoid" id="D6RLM9"/>
<dbReference type="OrthoDB" id="4347at2759"/>
<dbReference type="HOGENOM" id="CLU_048479_0_2_1"/>
<dbReference type="GeneID" id="9379576"/>
<dbReference type="PANTHER" id="PTHR28110">
    <property type="entry name" value="TRANSMEMBRANE PROTEIN"/>
    <property type="match status" value="1"/>
</dbReference>
<dbReference type="FunCoup" id="D6RLM9">
    <property type="interactions" value="7"/>
</dbReference>
<dbReference type="KEGG" id="cci:CC1G_14200"/>
<sequence length="336" mass="38185">MLPAPATESRKRSFRRLTSPRKRVLDSLLARSRATNLAVLILSAICLLSLVLNVHHQLGSTWARSSEHTAIGLFSTITRHRKSSNLNHLVVVPCHAIWKGVDAASRLNEDDWILEHYQKGTSQVDVFFRHIVEGAKLAKKDTRSLLVFSGGQTRPASTTTEAESYLRLAISAKLLDEPDLDPVSERVTTENHALDSYQNLVFSIARFHEFTGVYPEHITVVGYDFKRARFTDLHRKALRWPVHRFGYIGVDPDDDQHNAIAREGEASLKNGYQPYSVDLYGCHSFLLGKRRQRNPFSRFHSYYTSAPELAPLFDWCPDSDGLEDSIFRGSLPWNRD</sequence>
<keyword evidence="2" id="KW-1185">Reference proteome</keyword>
<dbReference type="GO" id="GO:0005737">
    <property type="term" value="C:cytoplasm"/>
    <property type="evidence" value="ECO:0007669"/>
    <property type="project" value="TreeGrafter"/>
</dbReference>
<dbReference type="RefSeq" id="XP_002911667.1">
    <property type="nucleotide sequence ID" value="XM_002911621.1"/>
</dbReference>
<dbReference type="STRING" id="240176.D6RLM9"/>
<dbReference type="OMA" id="DLYGCHG"/>
<accession>D6RLM9</accession>
<comment type="caution">
    <text evidence="1">The sequence shown here is derived from an EMBL/GenBank/DDBJ whole genome shotgun (WGS) entry which is preliminary data.</text>
</comment>